<protein>
    <recommendedName>
        <fullName evidence="2">Apple domain-containing protein</fullName>
    </recommendedName>
</protein>
<feature type="domain" description="Apple" evidence="2">
    <location>
        <begin position="16"/>
        <end position="94"/>
    </location>
</feature>
<dbReference type="EMBL" id="MCGO01000140">
    <property type="protein sequence ID" value="ORY24646.1"/>
    <property type="molecule type" value="Genomic_DNA"/>
</dbReference>
<sequence>MQYSQTILLLLFASCTTALNWVLLPQTDYPGNDLPSPTFTVSPEVCENYCQQNPSCVGAVIRSTGFCYLKSNLTNPVKTPSLDPVTNAPLVTSSTLVPENGTAPGMDYSGGPGIELAKTLASSLEDCKTQCEAVYNCIAAIYRQSTGRCYMKSALLAANYFVQVDPTAILVVPQAPVVESTSWVAFPKVQYLGNDTSVTKNVTAPDCVSSCASTSGCVGAVYIPVGGICNLKSALSTPTVNNYGVILYLQPGVGQAPGLDSTVGGFKKPIGTAAANCRSTCQNTPGCVAAIWRDVYQRCYLNSYLGSFMVDPTALLLVA</sequence>
<dbReference type="AlphaFoldDB" id="A0A1Y2AQ77"/>
<keyword evidence="1" id="KW-0732">Signal</keyword>
<reference evidence="3 4" key="1">
    <citation type="submission" date="2016-07" db="EMBL/GenBank/DDBJ databases">
        <title>Pervasive Adenine N6-methylation of Active Genes in Fungi.</title>
        <authorList>
            <consortium name="DOE Joint Genome Institute"/>
            <person name="Mondo S.J."/>
            <person name="Dannebaum R.O."/>
            <person name="Kuo R.C."/>
            <person name="Labutti K."/>
            <person name="Haridas S."/>
            <person name="Kuo A."/>
            <person name="Salamov A."/>
            <person name="Ahrendt S.R."/>
            <person name="Lipzen A."/>
            <person name="Sullivan W."/>
            <person name="Andreopoulos W.B."/>
            <person name="Clum A."/>
            <person name="Lindquist E."/>
            <person name="Daum C."/>
            <person name="Ramamoorthy G.K."/>
            <person name="Gryganskyi A."/>
            <person name="Culley D."/>
            <person name="Magnuson J.K."/>
            <person name="James T.Y."/>
            <person name="O'Malley M.A."/>
            <person name="Stajich J.E."/>
            <person name="Spatafora J.W."/>
            <person name="Visel A."/>
            <person name="Grigoriev I.V."/>
        </authorList>
    </citation>
    <scope>NUCLEOTIDE SEQUENCE [LARGE SCALE GENOMIC DNA]</scope>
    <source>
        <strain evidence="3 4">JEL800</strain>
    </source>
</reference>
<keyword evidence="4" id="KW-1185">Reference proteome</keyword>
<dbReference type="Gene3D" id="3.50.4.10">
    <property type="entry name" value="Hepatocyte Growth Factor"/>
    <property type="match status" value="3"/>
</dbReference>
<name>A0A1Y2AQ77_9FUNG</name>
<gene>
    <name evidence="3" type="ORF">BCR33DRAFT_727370</name>
</gene>
<dbReference type="Pfam" id="PF14295">
    <property type="entry name" value="PAN_4"/>
    <property type="match status" value="3"/>
</dbReference>
<evidence type="ECO:0000256" key="1">
    <source>
        <dbReference type="SAM" id="SignalP"/>
    </source>
</evidence>
<dbReference type="OrthoDB" id="2019572at2759"/>
<comment type="caution">
    <text evidence="3">The sequence shown here is derived from an EMBL/GenBank/DDBJ whole genome shotgun (WGS) entry which is preliminary data.</text>
</comment>
<feature type="domain" description="Apple" evidence="2">
    <location>
        <begin position="178"/>
        <end position="251"/>
    </location>
</feature>
<dbReference type="Pfam" id="PF00024">
    <property type="entry name" value="PAN_1"/>
    <property type="match status" value="1"/>
</dbReference>
<feature type="domain" description="Apple" evidence="2">
    <location>
        <begin position="103"/>
        <end position="174"/>
    </location>
</feature>
<organism evidence="3 4">
    <name type="scientific">Rhizoclosmatium globosum</name>
    <dbReference type="NCBI Taxonomy" id="329046"/>
    <lineage>
        <taxon>Eukaryota</taxon>
        <taxon>Fungi</taxon>
        <taxon>Fungi incertae sedis</taxon>
        <taxon>Chytridiomycota</taxon>
        <taxon>Chytridiomycota incertae sedis</taxon>
        <taxon>Chytridiomycetes</taxon>
        <taxon>Chytridiales</taxon>
        <taxon>Chytriomycetaceae</taxon>
        <taxon>Rhizoclosmatium</taxon>
    </lineage>
</organism>
<dbReference type="SMART" id="SM00473">
    <property type="entry name" value="PAN_AP"/>
    <property type="match status" value="3"/>
</dbReference>
<dbReference type="Proteomes" id="UP000193642">
    <property type="component" value="Unassembled WGS sequence"/>
</dbReference>
<evidence type="ECO:0000313" key="4">
    <source>
        <dbReference type="Proteomes" id="UP000193642"/>
    </source>
</evidence>
<evidence type="ECO:0000259" key="2">
    <source>
        <dbReference type="SMART" id="SM00473"/>
    </source>
</evidence>
<evidence type="ECO:0000313" key="3">
    <source>
        <dbReference type="EMBL" id="ORY24646.1"/>
    </source>
</evidence>
<proteinExistence type="predicted"/>
<accession>A0A1Y2AQ77</accession>
<feature type="signal peptide" evidence="1">
    <location>
        <begin position="1"/>
        <end position="18"/>
    </location>
</feature>
<feature type="chain" id="PRO_5012485938" description="Apple domain-containing protein" evidence="1">
    <location>
        <begin position="19"/>
        <end position="319"/>
    </location>
</feature>
<dbReference type="InterPro" id="IPR003609">
    <property type="entry name" value="Pan_app"/>
</dbReference>